<dbReference type="Proteomes" id="UP000652720">
    <property type="component" value="Unassembled WGS sequence"/>
</dbReference>
<proteinExistence type="predicted"/>
<dbReference type="GeneID" id="59166834"/>
<sequence>MTEKTEHVQLISHPQSLELRLQVDEHQTSYTLKKGHTLKAATLEKIEAWLRSRSDASTATQLLAEVRQLASPSSTPPAPPKPKEAAPKVAVKSQQVGSGLTIVCDYSTQGKAAAWACAIGEGMGQVLVCGPVPKSERGERYAVLRTHHYLQRLGCVGTILCDEKATVDDLGRWYPAKHIDRTAAQHKPAHQLAHNFALLLAGKAVTGPVSDLKVLSGQVWPEQGLTDFIRLPGEGWKVVGPRFL</sequence>
<reference evidence="3" key="1">
    <citation type="journal article" date="2014" name="Int. J. Syst. Evol. Microbiol.">
        <title>Complete genome of a new Firmicutes species belonging to the dominant human colonic microbiota ('Ruminococcus bicirculans') reveals two chromosomes and a selective capacity to utilize plant glucans.</title>
        <authorList>
            <consortium name="NISC Comparative Sequencing Program"/>
            <person name="Wegmann U."/>
            <person name="Louis P."/>
            <person name="Goesmann A."/>
            <person name="Henrissat B."/>
            <person name="Duncan S.H."/>
            <person name="Flint H.J."/>
        </authorList>
    </citation>
    <scope>NUCLEOTIDE SEQUENCE</scope>
    <source>
        <strain evidence="3">CGMCC 1.8884</strain>
    </source>
</reference>
<feature type="region of interest" description="Disordered" evidence="1">
    <location>
        <begin position="68"/>
        <end position="87"/>
    </location>
</feature>
<keyword evidence="4" id="KW-1185">Reference proteome</keyword>
<protein>
    <submittedName>
        <fullName evidence="2">Uncharacterized protein</fullName>
    </submittedName>
</protein>
<dbReference type="Proteomes" id="UP000630135">
    <property type="component" value="Unassembled WGS sequence"/>
</dbReference>
<evidence type="ECO:0000256" key="1">
    <source>
        <dbReference type="SAM" id="MobiDB-lite"/>
    </source>
</evidence>
<reference evidence="4" key="3">
    <citation type="journal article" date="2019" name="Int. J. Syst. Evol. Microbiol.">
        <title>The Global Catalogue of Microorganisms (GCM) 10K type strain sequencing project: providing services to taxonomists for standard genome sequencing and annotation.</title>
        <authorList>
            <consortium name="The Broad Institute Genomics Platform"/>
            <consortium name="The Broad Institute Genome Sequencing Center for Infectious Disease"/>
            <person name="Wu L."/>
            <person name="Ma J."/>
        </authorList>
    </citation>
    <scope>NUCLEOTIDE SEQUENCE [LARGE SCALE GENOMIC DNA]</scope>
    <source>
        <strain evidence="4">CGMCC 1.8884</strain>
    </source>
</reference>
<dbReference type="EMBL" id="BMMA01000019">
    <property type="protein sequence ID" value="GGI85958.1"/>
    <property type="molecule type" value="Genomic_DNA"/>
</dbReference>
<organism evidence="2 5">
    <name type="scientific">Deinococcus wulumuqiensis</name>
    <dbReference type="NCBI Taxonomy" id="980427"/>
    <lineage>
        <taxon>Bacteria</taxon>
        <taxon>Thermotogati</taxon>
        <taxon>Deinococcota</taxon>
        <taxon>Deinococci</taxon>
        <taxon>Deinococcales</taxon>
        <taxon>Deinococcaceae</taxon>
        <taxon>Deinococcus</taxon>
    </lineage>
</organism>
<evidence type="ECO:0000313" key="5">
    <source>
        <dbReference type="Proteomes" id="UP000652720"/>
    </source>
</evidence>
<accession>A0AAV4K9E4</accession>
<evidence type="ECO:0000313" key="3">
    <source>
        <dbReference type="EMBL" id="GGP30194.1"/>
    </source>
</evidence>
<dbReference type="EMBL" id="BMLZ01000021">
    <property type="protein sequence ID" value="GGP30194.1"/>
    <property type="molecule type" value="Genomic_DNA"/>
</dbReference>
<gene>
    <name evidence="3" type="ORF">GCM10008021_18450</name>
    <name evidence="2" type="ORF">GCM10010914_20500</name>
</gene>
<reference evidence="2" key="4">
    <citation type="submission" date="2023-08" db="EMBL/GenBank/DDBJ databases">
        <authorList>
            <person name="Sun Q."/>
            <person name="Zhou Y."/>
        </authorList>
    </citation>
    <scope>NUCLEOTIDE SEQUENCE</scope>
    <source>
        <strain evidence="3">CGMCC 1.8884</strain>
        <strain evidence="2">CGMCC 1.8885</strain>
    </source>
</reference>
<evidence type="ECO:0000313" key="4">
    <source>
        <dbReference type="Proteomes" id="UP000630135"/>
    </source>
</evidence>
<evidence type="ECO:0000313" key="2">
    <source>
        <dbReference type="EMBL" id="GGI85958.1"/>
    </source>
</evidence>
<reference evidence="2" key="2">
    <citation type="journal article" date="2014" name="Int. J. Syst. Evol. Microbiol.">
        <title>Complete genome sequence of Corynebacterium casei LMG S-19264T (=DSM 44701T), isolated from a smear-ripened cheese.</title>
        <authorList>
            <consortium name="US DOE Joint Genome Institute (JGI-PGF)"/>
            <person name="Walter F."/>
            <person name="Albersmeier A."/>
            <person name="Kalinowski J."/>
            <person name="Ruckert C."/>
        </authorList>
    </citation>
    <scope>NUCLEOTIDE SEQUENCE</scope>
    <source>
        <strain evidence="2">CGMCC 1.8885</strain>
    </source>
</reference>
<dbReference type="RefSeq" id="WP_152423795.1">
    <property type="nucleotide sequence ID" value="NZ_BMLZ01000021.1"/>
</dbReference>
<name>A0AAV4K9E4_9DEIO</name>
<comment type="caution">
    <text evidence="2">The sequence shown here is derived from an EMBL/GenBank/DDBJ whole genome shotgun (WGS) entry which is preliminary data.</text>
</comment>
<dbReference type="AlphaFoldDB" id="A0AAV4K9E4"/>